<comment type="subcellular location">
    <subcellularLocation>
        <location evidence="1 6">Bacterial flagellum basal body</location>
    </subcellularLocation>
</comment>
<dbReference type="InterPro" id="IPR053967">
    <property type="entry name" value="LlgE_F_G-like_D1"/>
</dbReference>
<feature type="domain" description="Flagellar hook protein FlgE/F/G-like D1" evidence="9">
    <location>
        <begin position="81"/>
        <end position="148"/>
    </location>
</feature>
<protein>
    <recommendedName>
        <fullName evidence="5 6">Flagellar basal-body rod protein FlgF</fullName>
    </recommendedName>
</protein>
<dbReference type="EMBL" id="SMGD01000013">
    <property type="protein sequence ID" value="TCK52170.1"/>
    <property type="molecule type" value="Genomic_DNA"/>
</dbReference>
<gene>
    <name evidence="10" type="ORF">EV690_2278</name>
</gene>
<dbReference type="InterPro" id="IPR012836">
    <property type="entry name" value="FlgF"/>
</dbReference>
<evidence type="ECO:0000256" key="4">
    <source>
        <dbReference type="ARBA" id="ARBA00038560"/>
    </source>
</evidence>
<dbReference type="Pfam" id="PF22692">
    <property type="entry name" value="LlgE_F_G_D1"/>
    <property type="match status" value="1"/>
</dbReference>
<dbReference type="InterPro" id="IPR020013">
    <property type="entry name" value="Flagellar_FlgE/F/G"/>
</dbReference>
<feature type="domain" description="Flagellar basal body rod protein N-terminal" evidence="7">
    <location>
        <begin position="5"/>
        <end position="35"/>
    </location>
</feature>
<comment type="similarity">
    <text evidence="2 6">Belongs to the flagella basal body rod proteins family.</text>
</comment>
<dbReference type="GO" id="GO:0030694">
    <property type="term" value="C:bacterial-type flagellum basal body, rod"/>
    <property type="evidence" value="ECO:0007669"/>
    <property type="project" value="UniProtKB-UniRule"/>
</dbReference>
<feature type="domain" description="Flagellar basal-body/hook protein C-terminal" evidence="8">
    <location>
        <begin position="200"/>
        <end position="244"/>
    </location>
</feature>
<dbReference type="RefSeq" id="WP_131913066.1">
    <property type="nucleotide sequence ID" value="NZ_OU594967.1"/>
</dbReference>
<dbReference type="SUPFAM" id="SSF117143">
    <property type="entry name" value="Flagellar hook protein flgE"/>
    <property type="match status" value="1"/>
</dbReference>
<keyword evidence="10" id="KW-0282">Flagellum</keyword>
<dbReference type="PANTHER" id="PTHR30435">
    <property type="entry name" value="FLAGELLAR PROTEIN"/>
    <property type="match status" value="1"/>
</dbReference>
<dbReference type="Pfam" id="PF06429">
    <property type="entry name" value="Flg_bbr_C"/>
    <property type="match status" value="1"/>
</dbReference>
<dbReference type="InterPro" id="IPR010930">
    <property type="entry name" value="Flg_bb/hook_C_dom"/>
</dbReference>
<organism evidence="10 11">
    <name type="scientific">Celerinatantimonas diazotrophica</name>
    <dbReference type="NCBI Taxonomy" id="412034"/>
    <lineage>
        <taxon>Bacteria</taxon>
        <taxon>Pseudomonadati</taxon>
        <taxon>Pseudomonadota</taxon>
        <taxon>Gammaproteobacteria</taxon>
        <taxon>Celerinatantimonadaceae</taxon>
        <taxon>Celerinatantimonas</taxon>
    </lineage>
</organism>
<dbReference type="Pfam" id="PF00460">
    <property type="entry name" value="Flg_bb_rod"/>
    <property type="match status" value="1"/>
</dbReference>
<dbReference type="InterPro" id="IPR037925">
    <property type="entry name" value="FlgE/F/G-like"/>
</dbReference>
<evidence type="ECO:0000256" key="2">
    <source>
        <dbReference type="ARBA" id="ARBA00009677"/>
    </source>
</evidence>
<keyword evidence="3 6" id="KW-0975">Bacterial flagellum</keyword>
<dbReference type="PANTHER" id="PTHR30435:SF18">
    <property type="entry name" value="FLAGELLAR BASAL-BODY ROD PROTEIN FLGF"/>
    <property type="match status" value="1"/>
</dbReference>
<dbReference type="NCBIfam" id="TIGR02490">
    <property type="entry name" value="flgF"/>
    <property type="match status" value="1"/>
</dbReference>
<evidence type="ECO:0000256" key="3">
    <source>
        <dbReference type="ARBA" id="ARBA00023143"/>
    </source>
</evidence>
<keyword evidence="10" id="KW-0969">Cilium</keyword>
<reference evidence="10 11" key="1">
    <citation type="submission" date="2019-03" db="EMBL/GenBank/DDBJ databases">
        <title>Genomic Encyclopedia of Type Strains, Phase IV (KMG-IV): sequencing the most valuable type-strain genomes for metagenomic binning, comparative biology and taxonomic classification.</title>
        <authorList>
            <person name="Goeker M."/>
        </authorList>
    </citation>
    <scope>NUCLEOTIDE SEQUENCE [LARGE SCALE GENOMIC DNA]</scope>
    <source>
        <strain evidence="10 11">DSM 18577</strain>
    </source>
</reference>
<evidence type="ECO:0000313" key="11">
    <source>
        <dbReference type="Proteomes" id="UP000295565"/>
    </source>
</evidence>
<evidence type="ECO:0000259" key="7">
    <source>
        <dbReference type="Pfam" id="PF00460"/>
    </source>
</evidence>
<keyword evidence="11" id="KW-1185">Reference proteome</keyword>
<name>A0A4R1JMI4_9GAMM</name>
<accession>A0A4R1JMI4</accession>
<evidence type="ECO:0000313" key="10">
    <source>
        <dbReference type="EMBL" id="TCK52170.1"/>
    </source>
</evidence>
<comment type="caution">
    <text evidence="10">The sequence shown here is derived from an EMBL/GenBank/DDBJ whole genome shotgun (WGS) entry which is preliminary data.</text>
</comment>
<proteinExistence type="inferred from homology"/>
<evidence type="ECO:0000256" key="1">
    <source>
        <dbReference type="ARBA" id="ARBA00004117"/>
    </source>
</evidence>
<sequence>MDKYLYISMTGASQGLNALAVHGNNLANANTTGFKSDFEQARAMQAYGDGFPSRVFAMRENPGQNFTPGALKTTGRDLDIAVAGQGWISIQDANGKEALTRDGNLTVSAAGVLQTATGHPVLGNNNQPIIVPLPVEKININKDGTIEVRPQGAPPDGMEEINRIKLANPSIKELRKGNDGLFRLANNQPITADANVEVIKGALESSNVNPIAEMTQLINLQHNYDMQVKMMRTAEDDDRSVTRLLNLRG</sequence>
<evidence type="ECO:0000259" key="9">
    <source>
        <dbReference type="Pfam" id="PF22692"/>
    </source>
</evidence>
<keyword evidence="10" id="KW-0966">Cell projection</keyword>
<dbReference type="InterPro" id="IPR001444">
    <property type="entry name" value="Flag_bb_rod_N"/>
</dbReference>
<evidence type="ECO:0000256" key="5">
    <source>
        <dbReference type="ARBA" id="ARBA00040228"/>
    </source>
</evidence>
<dbReference type="NCBIfam" id="TIGR03506">
    <property type="entry name" value="FlgEFG_subfam"/>
    <property type="match status" value="1"/>
</dbReference>
<evidence type="ECO:0000256" key="6">
    <source>
        <dbReference type="RuleBase" id="RU362116"/>
    </source>
</evidence>
<dbReference type="NCBIfam" id="NF009280">
    <property type="entry name" value="PRK12640.1"/>
    <property type="match status" value="1"/>
</dbReference>
<dbReference type="OrthoDB" id="9804559at2"/>
<dbReference type="Proteomes" id="UP000295565">
    <property type="component" value="Unassembled WGS sequence"/>
</dbReference>
<dbReference type="AlphaFoldDB" id="A0A4R1JMI4"/>
<comment type="subunit">
    <text evidence="4 6">The basal body constitutes a major portion of the flagellar organelle and consists of five rings (E,L,P,S, and M) mounted on a central rod. The rod consists of about 26 subunits of FlgG in the distal portion, and FlgB, FlgC and FlgF are thought to build up the proximal portion of the rod with about 6 subunits each.</text>
</comment>
<evidence type="ECO:0000259" key="8">
    <source>
        <dbReference type="Pfam" id="PF06429"/>
    </source>
</evidence>
<dbReference type="GO" id="GO:0071978">
    <property type="term" value="P:bacterial-type flagellum-dependent swarming motility"/>
    <property type="evidence" value="ECO:0007669"/>
    <property type="project" value="TreeGrafter"/>
</dbReference>